<keyword evidence="9" id="KW-0539">Nucleus</keyword>
<evidence type="ECO:0000313" key="12">
    <source>
        <dbReference type="EMBL" id="OQS55033.1"/>
    </source>
</evidence>
<comment type="similarity">
    <text evidence="1 9">Belongs to the SPC25 family.</text>
</comment>
<evidence type="ECO:0000256" key="2">
    <source>
        <dbReference type="ARBA" id="ARBA00022454"/>
    </source>
</evidence>
<keyword evidence="5 9" id="KW-0995">Kinetochore</keyword>
<feature type="domain" description="Chromosome segregation protein Spc25 C-terminal" evidence="11">
    <location>
        <begin position="196"/>
        <end position="246"/>
    </location>
</feature>
<feature type="coiled-coil region" evidence="10">
    <location>
        <begin position="83"/>
        <end position="159"/>
    </location>
</feature>
<dbReference type="GO" id="GO:0005634">
    <property type="term" value="C:nucleus"/>
    <property type="evidence" value="ECO:0007669"/>
    <property type="project" value="UniProtKB-SubCell"/>
</dbReference>
<sequence length="250" mass="29917">MKMFLRRNKTFLINKMFIFKPLFLMQKEFGQDVLKIKQYIDEIKSRMNDTIFNVKAKMNGMKTDFTCSEKNIMDENTKLLKQINFMKENFAKMNKLKIQLKEQIKSNQNDINELQKENENYQSNETALRQSLKSLKNELNEIEENIDNLNVQKMNVVEKNKTTQVKFEQENGLIKKYLGIDYKILDKTTIKIFFVNSNKRCWMVLNFNSDNLVVNTEPKVNLEKISTLYKNHSNFYIFLREVRKELLENS</sequence>
<dbReference type="GO" id="GO:0051301">
    <property type="term" value="P:cell division"/>
    <property type="evidence" value="ECO:0007669"/>
    <property type="project" value="UniProtKB-UniRule"/>
</dbReference>
<keyword evidence="2 9" id="KW-0158">Chromosome</keyword>
<evidence type="ECO:0000256" key="10">
    <source>
        <dbReference type="SAM" id="Coils"/>
    </source>
</evidence>
<dbReference type="Proteomes" id="UP000192758">
    <property type="component" value="Unassembled WGS sequence"/>
</dbReference>
<keyword evidence="7 9" id="KW-0131">Cell cycle</keyword>
<protein>
    <recommendedName>
        <fullName evidence="9">Kinetochore protein SPC25</fullName>
    </recommendedName>
</protein>
<dbReference type="GO" id="GO:0031262">
    <property type="term" value="C:Ndc80 complex"/>
    <property type="evidence" value="ECO:0007669"/>
    <property type="project" value="InterPro"/>
</dbReference>
<name>A0A1W0E721_9MICR</name>
<dbReference type="STRING" id="646526.A0A1W0E721"/>
<dbReference type="OrthoDB" id="2188707at2759"/>
<organism evidence="12 13">
    <name type="scientific">Ecytonucleospora hepatopenaei</name>
    <dbReference type="NCBI Taxonomy" id="646526"/>
    <lineage>
        <taxon>Eukaryota</taxon>
        <taxon>Fungi</taxon>
        <taxon>Fungi incertae sedis</taxon>
        <taxon>Microsporidia</taxon>
        <taxon>Enterocytozoonidae</taxon>
        <taxon>Ecytonucleospora</taxon>
    </lineage>
</organism>
<keyword evidence="6 10" id="KW-0175">Coiled coil</keyword>
<dbReference type="Pfam" id="PF08234">
    <property type="entry name" value="Spindle_Spc25"/>
    <property type="match status" value="1"/>
</dbReference>
<evidence type="ECO:0000256" key="8">
    <source>
        <dbReference type="ARBA" id="ARBA00023328"/>
    </source>
</evidence>
<keyword evidence="3 9" id="KW-0132">Cell division</keyword>
<proteinExistence type="inferred from homology"/>
<dbReference type="InterPro" id="IPR013255">
    <property type="entry name" value="Spc25_C"/>
</dbReference>
<evidence type="ECO:0000313" key="13">
    <source>
        <dbReference type="Proteomes" id="UP000192758"/>
    </source>
</evidence>
<dbReference type="EMBL" id="MNPJ01000014">
    <property type="protein sequence ID" value="OQS55033.1"/>
    <property type="molecule type" value="Genomic_DNA"/>
</dbReference>
<evidence type="ECO:0000256" key="1">
    <source>
        <dbReference type="ARBA" id="ARBA00006379"/>
    </source>
</evidence>
<reference evidence="12 13" key="1">
    <citation type="journal article" date="2017" name="Environ. Microbiol.">
        <title>Decay of the glycolytic pathway and adaptation to intranuclear parasitism within Enterocytozoonidae microsporidia.</title>
        <authorList>
            <person name="Wiredu Boakye D."/>
            <person name="Jaroenlak P."/>
            <person name="Prachumwat A."/>
            <person name="Williams T.A."/>
            <person name="Bateman K.S."/>
            <person name="Itsathitphaisarn O."/>
            <person name="Sritunyalucksana K."/>
            <person name="Paszkiewicz K.H."/>
            <person name="Moore K.A."/>
            <person name="Stentiford G.D."/>
            <person name="Williams B.A."/>
        </authorList>
    </citation>
    <scope>NUCLEOTIDE SEQUENCE [LARGE SCALE GENOMIC DNA]</scope>
    <source>
        <strain evidence="12 13">TH1</strain>
    </source>
</reference>
<comment type="subunit">
    <text evidence="9">Component of the NDC80 complex.</text>
</comment>
<evidence type="ECO:0000256" key="5">
    <source>
        <dbReference type="ARBA" id="ARBA00022838"/>
    </source>
</evidence>
<evidence type="ECO:0000259" key="11">
    <source>
        <dbReference type="Pfam" id="PF08234"/>
    </source>
</evidence>
<evidence type="ECO:0000256" key="6">
    <source>
        <dbReference type="ARBA" id="ARBA00023054"/>
    </source>
</evidence>
<keyword evidence="13" id="KW-1185">Reference proteome</keyword>
<evidence type="ECO:0000256" key="4">
    <source>
        <dbReference type="ARBA" id="ARBA00022776"/>
    </source>
</evidence>
<evidence type="ECO:0000256" key="3">
    <source>
        <dbReference type="ARBA" id="ARBA00022618"/>
    </source>
</evidence>
<dbReference type="VEuPathDB" id="MicrosporidiaDB:EHP00_946"/>
<gene>
    <name evidence="12" type="ORF">EHP00_946</name>
</gene>
<accession>A0A1W0E721</accession>
<dbReference type="AlphaFoldDB" id="A0A1W0E721"/>
<comment type="function">
    <text evidence="9">Acts as a component of the essential kinetochore-associated NDC80 complex, which is required for chromosome segregation and spindle checkpoint activity.</text>
</comment>
<evidence type="ECO:0000256" key="7">
    <source>
        <dbReference type="ARBA" id="ARBA00023306"/>
    </source>
</evidence>
<keyword evidence="4 9" id="KW-0498">Mitosis</keyword>
<dbReference type="GO" id="GO:0007059">
    <property type="term" value="P:chromosome segregation"/>
    <property type="evidence" value="ECO:0007669"/>
    <property type="project" value="InterPro"/>
</dbReference>
<evidence type="ECO:0000256" key="9">
    <source>
        <dbReference type="RuleBase" id="RU367150"/>
    </source>
</evidence>
<keyword evidence="8 9" id="KW-0137">Centromere</keyword>
<comment type="subcellular location">
    <subcellularLocation>
        <location evidence="9">Nucleus</location>
    </subcellularLocation>
    <subcellularLocation>
        <location evidence="9">Chromosome</location>
        <location evidence="9">Centromere</location>
        <location evidence="9">Kinetochore</location>
    </subcellularLocation>
</comment>
<comment type="caution">
    <text evidence="12">The sequence shown here is derived from an EMBL/GenBank/DDBJ whole genome shotgun (WGS) entry which is preliminary data.</text>
</comment>